<accession>A0A940MK39</accession>
<dbReference type="PANTHER" id="PTHR35335:SF1">
    <property type="entry name" value="UPF0716 PROTEIN FXSA"/>
    <property type="match status" value="1"/>
</dbReference>
<dbReference type="Pfam" id="PF04186">
    <property type="entry name" value="FxsA"/>
    <property type="match status" value="1"/>
</dbReference>
<feature type="transmembrane region" description="Helical" evidence="2">
    <location>
        <begin position="19"/>
        <end position="39"/>
    </location>
</feature>
<keyword evidence="2" id="KW-0812">Transmembrane</keyword>
<dbReference type="PANTHER" id="PTHR35335">
    <property type="entry name" value="UPF0716 PROTEIN FXSA"/>
    <property type="match status" value="1"/>
</dbReference>
<feature type="transmembrane region" description="Helical" evidence="2">
    <location>
        <begin position="45"/>
        <end position="65"/>
    </location>
</feature>
<feature type="region of interest" description="Disordered" evidence="1">
    <location>
        <begin position="161"/>
        <end position="199"/>
    </location>
</feature>
<gene>
    <name evidence="3" type="ORF">JFN87_27695</name>
</gene>
<proteinExistence type="predicted"/>
<keyword evidence="2" id="KW-0472">Membrane</keyword>
<evidence type="ECO:0000313" key="3">
    <source>
        <dbReference type="EMBL" id="MBP0461217.1"/>
    </source>
</evidence>
<evidence type="ECO:0000256" key="2">
    <source>
        <dbReference type="SAM" id="Phobius"/>
    </source>
</evidence>
<name>A0A940MK39_9ACTN</name>
<organism evidence="3 4">
    <name type="scientific">Streptomyces montanisoli</name>
    <dbReference type="NCBI Taxonomy" id="2798581"/>
    <lineage>
        <taxon>Bacteria</taxon>
        <taxon>Bacillati</taxon>
        <taxon>Actinomycetota</taxon>
        <taxon>Actinomycetes</taxon>
        <taxon>Kitasatosporales</taxon>
        <taxon>Streptomycetaceae</taxon>
        <taxon>Streptomyces</taxon>
    </lineage>
</organism>
<sequence>MTTATPQGPVPKRSRARSFVPLAVLVWIALEIWLLTLVGSATSGLIVFLIIVAGIVLGSVVMKTAGRRAFENLRQTLQQQQRQGEVSREQSAHSSRNGFLMLGGLLIIVPGLITDAAGLLLLIPPVRSVVGRIADRSMEKRMRTAVPGDLQDAFQQAQRTRMRQEGNVVQGEVVRDDEGGARRPGPRGDDEGPRPPLTP</sequence>
<protein>
    <submittedName>
        <fullName evidence="3">FxsA family protein</fullName>
    </submittedName>
</protein>
<reference evidence="3" key="1">
    <citation type="submission" date="2021-03" db="EMBL/GenBank/DDBJ databases">
        <title>Whole genome sequence of Streptomyces bomunensis MMS17-BM035.</title>
        <authorList>
            <person name="Lee J.H."/>
        </authorList>
    </citation>
    <scope>NUCLEOTIDE SEQUENCE</scope>
    <source>
        <strain evidence="3">MMS17-BM035</strain>
    </source>
</reference>
<keyword evidence="2" id="KW-1133">Transmembrane helix</keyword>
<keyword evidence="4" id="KW-1185">Reference proteome</keyword>
<dbReference type="EMBL" id="JAGIQL010000168">
    <property type="protein sequence ID" value="MBP0461217.1"/>
    <property type="molecule type" value="Genomic_DNA"/>
</dbReference>
<comment type="caution">
    <text evidence="3">The sequence shown here is derived from an EMBL/GenBank/DDBJ whole genome shotgun (WGS) entry which is preliminary data.</text>
</comment>
<evidence type="ECO:0000313" key="4">
    <source>
        <dbReference type="Proteomes" id="UP000670475"/>
    </source>
</evidence>
<dbReference type="NCBIfam" id="NF008527">
    <property type="entry name" value="PRK11463.1-1"/>
    <property type="match status" value="1"/>
</dbReference>
<dbReference type="Proteomes" id="UP000670475">
    <property type="component" value="Unassembled WGS sequence"/>
</dbReference>
<dbReference type="RefSeq" id="WP_209344298.1">
    <property type="nucleotide sequence ID" value="NZ_JAGIQL010000168.1"/>
</dbReference>
<dbReference type="NCBIfam" id="NF008528">
    <property type="entry name" value="PRK11463.1-2"/>
    <property type="match status" value="1"/>
</dbReference>
<dbReference type="AlphaFoldDB" id="A0A940MK39"/>
<dbReference type="InterPro" id="IPR007313">
    <property type="entry name" value="FxsA"/>
</dbReference>
<feature type="compositionally biased region" description="Basic and acidic residues" evidence="1">
    <location>
        <begin position="173"/>
        <end position="193"/>
    </location>
</feature>
<dbReference type="GO" id="GO:0016020">
    <property type="term" value="C:membrane"/>
    <property type="evidence" value="ECO:0007669"/>
    <property type="project" value="InterPro"/>
</dbReference>
<feature type="transmembrane region" description="Helical" evidence="2">
    <location>
        <begin position="98"/>
        <end position="123"/>
    </location>
</feature>
<evidence type="ECO:0000256" key="1">
    <source>
        <dbReference type="SAM" id="MobiDB-lite"/>
    </source>
</evidence>